<proteinExistence type="predicted"/>
<dbReference type="RefSeq" id="WP_259091211.1">
    <property type="nucleotide sequence ID" value="NZ_BAAAZC010000007.1"/>
</dbReference>
<evidence type="ECO:0000313" key="2">
    <source>
        <dbReference type="Proteomes" id="UP001500742"/>
    </source>
</evidence>
<gene>
    <name evidence="1" type="ORF">GCM10022210_09770</name>
</gene>
<dbReference type="Proteomes" id="UP001500742">
    <property type="component" value="Unassembled WGS sequence"/>
</dbReference>
<organism evidence="1 2">
    <name type="scientific">Mucilaginibacter dorajii</name>
    <dbReference type="NCBI Taxonomy" id="692994"/>
    <lineage>
        <taxon>Bacteria</taxon>
        <taxon>Pseudomonadati</taxon>
        <taxon>Bacteroidota</taxon>
        <taxon>Sphingobacteriia</taxon>
        <taxon>Sphingobacteriales</taxon>
        <taxon>Sphingobacteriaceae</taxon>
        <taxon>Mucilaginibacter</taxon>
    </lineage>
</organism>
<evidence type="ECO:0008006" key="3">
    <source>
        <dbReference type="Google" id="ProtNLM"/>
    </source>
</evidence>
<protein>
    <recommendedName>
        <fullName evidence="3">SAM-dependent methyltransferase</fullName>
    </recommendedName>
</protein>
<keyword evidence="2" id="KW-1185">Reference proteome</keyword>
<evidence type="ECO:0000313" key="1">
    <source>
        <dbReference type="EMBL" id="GAA3963640.1"/>
    </source>
</evidence>
<reference evidence="2" key="1">
    <citation type="journal article" date="2019" name="Int. J. Syst. Evol. Microbiol.">
        <title>The Global Catalogue of Microorganisms (GCM) 10K type strain sequencing project: providing services to taxonomists for standard genome sequencing and annotation.</title>
        <authorList>
            <consortium name="The Broad Institute Genomics Platform"/>
            <consortium name="The Broad Institute Genome Sequencing Center for Infectious Disease"/>
            <person name="Wu L."/>
            <person name="Ma J."/>
        </authorList>
    </citation>
    <scope>NUCLEOTIDE SEQUENCE [LARGE SCALE GENOMIC DNA]</scope>
    <source>
        <strain evidence="2">JCM 16601</strain>
    </source>
</reference>
<name>A0ABP7PD72_9SPHI</name>
<accession>A0ABP7PD72</accession>
<comment type="caution">
    <text evidence="1">The sequence shown here is derived from an EMBL/GenBank/DDBJ whole genome shotgun (WGS) entry which is preliminary data.</text>
</comment>
<dbReference type="EMBL" id="BAAAZC010000007">
    <property type="protein sequence ID" value="GAA3963640.1"/>
    <property type="molecule type" value="Genomic_DNA"/>
</dbReference>
<sequence length="201" mass="23101">MASFTFVQDYLRHRLTANNRHGIHSPFVYQLIDTVIYNYHNQKAYHEIAIELSGQNIATERKLPVKVLKLIYRLTKHFNPSSIVEVGEGGRTSHYLQKAVPLAKIDNVNDAELKGGLTTCADMVIFNNDVLNLQVFETLLTAVYPDTIMIFTGVHNNTDAKRVWDQVKAHPRVTLTIDLFWIGLVFFKLGRAEKEHFKIKY</sequence>